<reference evidence="2" key="2">
    <citation type="submission" date="2022-01" db="EMBL/GenBank/DDBJ databases">
        <authorList>
            <person name="Sanchez-Suarez J."/>
            <person name="Villamil L."/>
            <person name="Diaz L.E."/>
        </authorList>
    </citation>
    <scope>NUCLEOTIDE SEQUENCE</scope>
    <source>
        <strain evidence="2">EUFUS-Z928</strain>
    </source>
</reference>
<dbReference type="Proteomes" id="UP001152308">
    <property type="component" value="Unassembled WGS sequence"/>
</dbReference>
<reference evidence="2" key="1">
    <citation type="journal article" date="2022" name="Data Brief">
        <title>Draft genome sequence data of Gordonia hongkongensis strain EUFUS-Z928 isolated from the octocoral Eunicea fusca.</title>
        <authorList>
            <person name="Sanchez-Suarez J."/>
            <person name="Diaz L."/>
            <person name="Melo-Bolivar J."/>
            <person name="Villamil L."/>
        </authorList>
    </citation>
    <scope>NUCLEOTIDE SEQUENCE</scope>
    <source>
        <strain evidence="2">EUFUS-Z928</strain>
    </source>
</reference>
<keyword evidence="1" id="KW-0732">Signal</keyword>
<evidence type="ECO:0000313" key="5">
    <source>
        <dbReference type="Proteomes" id="UP001213504"/>
    </source>
</evidence>
<feature type="signal peptide" evidence="1">
    <location>
        <begin position="1"/>
        <end position="27"/>
    </location>
</feature>
<dbReference type="Proteomes" id="UP001213504">
    <property type="component" value="Chromosome"/>
</dbReference>
<accession>A0AAX3T8B8</accession>
<keyword evidence="4" id="KW-1185">Reference proteome</keyword>
<dbReference type="RefSeq" id="WP_083229308.1">
    <property type="nucleotide sequence ID" value="NZ_CP121270.1"/>
</dbReference>
<feature type="chain" id="PRO_5043746718" evidence="1">
    <location>
        <begin position="28"/>
        <end position="160"/>
    </location>
</feature>
<dbReference type="EMBL" id="CP121270">
    <property type="protein sequence ID" value="WFP25440.1"/>
    <property type="molecule type" value="Genomic_DNA"/>
</dbReference>
<reference evidence="3" key="3">
    <citation type="submission" date="2023-04" db="EMBL/GenBank/DDBJ databases">
        <title>Complete genome sequence of a phthalic acid esters degrading bacterial strain.</title>
        <authorList>
            <person name="Weng L."/>
            <person name="Jia Y."/>
            <person name="Ren L."/>
        </authorList>
    </citation>
    <scope>NUCLEOTIDE SEQUENCE</scope>
    <source>
        <strain evidence="3">RL-LY01</strain>
    </source>
</reference>
<evidence type="ECO:0000313" key="4">
    <source>
        <dbReference type="Proteomes" id="UP001152308"/>
    </source>
</evidence>
<sequence length="160" mass="16901">MKRLLATIFVGLIVGALCMAGVGQASAAPIPQVSTTGYNFGIFGDHSYCRGAVNATVDAPKGKRGVVRVTVRSHGFTGAGASWKRNPNCRVLFGNYYTSVRGYNLEKWVTATLGPRPGEKKVWEINTGSGPVSLGFGGFSPNSPVRVPSGYGSTIYMLVP</sequence>
<dbReference type="EMBL" id="JAKJLQ010000012">
    <property type="protein sequence ID" value="MDF6102496.1"/>
    <property type="molecule type" value="Genomic_DNA"/>
</dbReference>
<organism evidence="3 5">
    <name type="scientific">Gordonia hongkongensis</name>
    <dbReference type="NCBI Taxonomy" id="1701090"/>
    <lineage>
        <taxon>Bacteria</taxon>
        <taxon>Bacillati</taxon>
        <taxon>Actinomycetota</taxon>
        <taxon>Actinomycetes</taxon>
        <taxon>Mycobacteriales</taxon>
        <taxon>Gordoniaceae</taxon>
        <taxon>Gordonia</taxon>
    </lineage>
</organism>
<proteinExistence type="predicted"/>
<gene>
    <name evidence="2" type="ORF">L2299_15685</name>
    <name evidence="3" type="ORF">P9A14_02645</name>
</gene>
<evidence type="ECO:0000313" key="3">
    <source>
        <dbReference type="EMBL" id="WFP25440.1"/>
    </source>
</evidence>
<evidence type="ECO:0000256" key="1">
    <source>
        <dbReference type="SAM" id="SignalP"/>
    </source>
</evidence>
<evidence type="ECO:0000313" key="2">
    <source>
        <dbReference type="EMBL" id="MDF6102496.1"/>
    </source>
</evidence>
<protein>
    <submittedName>
        <fullName evidence="3">Enoyl-CoA hydratase</fullName>
    </submittedName>
</protein>
<dbReference type="AlphaFoldDB" id="A0AAX3T8B8"/>
<name>A0AAX3T8B8_9ACTN</name>